<sequence length="119" mass="13043">MVSRIWAACNEIGLLPGRFAALWPFIGILAELIVLLITIIIYERHKAAKKKRAAECDPLLTTTVSPSGDTKSAGGAQNAPFLFNLVILHPTWLHPSHPIADTHVANLFCTLECLCKSLR</sequence>
<name>A0A5K3FJ75_MESCO</name>
<dbReference type="WBParaSite" id="MCU_007794-RA">
    <property type="protein sequence ID" value="MCU_007794-RA"/>
    <property type="gene ID" value="MCU_007794"/>
</dbReference>
<keyword evidence="1" id="KW-0812">Transmembrane</keyword>
<organism evidence="2">
    <name type="scientific">Mesocestoides corti</name>
    <name type="common">Flatworm</name>
    <dbReference type="NCBI Taxonomy" id="53468"/>
    <lineage>
        <taxon>Eukaryota</taxon>
        <taxon>Metazoa</taxon>
        <taxon>Spiralia</taxon>
        <taxon>Lophotrochozoa</taxon>
        <taxon>Platyhelminthes</taxon>
        <taxon>Cestoda</taxon>
        <taxon>Eucestoda</taxon>
        <taxon>Cyclophyllidea</taxon>
        <taxon>Mesocestoididae</taxon>
        <taxon>Mesocestoides</taxon>
    </lineage>
</organism>
<reference evidence="2" key="1">
    <citation type="submission" date="2019-11" db="UniProtKB">
        <authorList>
            <consortium name="WormBaseParasite"/>
        </authorList>
    </citation>
    <scope>IDENTIFICATION</scope>
</reference>
<accession>A0A5K3FJ75</accession>
<proteinExistence type="predicted"/>
<evidence type="ECO:0000256" key="1">
    <source>
        <dbReference type="SAM" id="Phobius"/>
    </source>
</evidence>
<keyword evidence="1" id="KW-0472">Membrane</keyword>
<protein>
    <submittedName>
        <fullName evidence="2">Anoctamin</fullName>
    </submittedName>
</protein>
<dbReference type="AlphaFoldDB" id="A0A5K3FJ75"/>
<evidence type="ECO:0000313" key="2">
    <source>
        <dbReference type="WBParaSite" id="MCU_007794-RA"/>
    </source>
</evidence>
<keyword evidence="1" id="KW-1133">Transmembrane helix</keyword>
<feature type="transmembrane region" description="Helical" evidence="1">
    <location>
        <begin position="20"/>
        <end position="42"/>
    </location>
</feature>